<organism evidence="3 4">
    <name type="scientific">Cohaesibacter celericrescens</name>
    <dbReference type="NCBI Taxonomy" id="2067669"/>
    <lineage>
        <taxon>Bacteria</taxon>
        <taxon>Pseudomonadati</taxon>
        <taxon>Pseudomonadota</taxon>
        <taxon>Alphaproteobacteria</taxon>
        <taxon>Hyphomicrobiales</taxon>
        <taxon>Cohaesibacteraceae</taxon>
    </lineage>
</organism>
<evidence type="ECO:0000256" key="2">
    <source>
        <dbReference type="SAM" id="Phobius"/>
    </source>
</evidence>
<dbReference type="PANTHER" id="PTHR33219:SF14">
    <property type="entry name" value="PROTEIN COFACTOR ASSEMBLY OF COMPLEX C SUBUNIT B CCB3, CHLOROPLASTIC-RELATED"/>
    <property type="match status" value="1"/>
</dbReference>
<comment type="caution">
    <text evidence="3">The sequence shown here is derived from an EMBL/GenBank/DDBJ whole genome shotgun (WGS) entry which is preliminary data.</text>
</comment>
<keyword evidence="2" id="KW-0812">Transmembrane</keyword>
<feature type="transmembrane region" description="Helical" evidence="2">
    <location>
        <begin position="72"/>
        <end position="88"/>
    </location>
</feature>
<evidence type="ECO:0000313" key="4">
    <source>
        <dbReference type="Proteomes" id="UP000234881"/>
    </source>
</evidence>
<gene>
    <name evidence="3" type="ORF">C0081_15510</name>
</gene>
<dbReference type="AlphaFoldDB" id="A0A2N5XP46"/>
<dbReference type="Pfam" id="PF02325">
    <property type="entry name" value="CCB3_YggT"/>
    <property type="match status" value="1"/>
</dbReference>
<sequence>MRVTMGEILASILQIYMYVVIAYAVFSWLFAFNIVNPRNQLVATIYEVCWKLVDPVLSKIRQVIPTMGGMDFSPIVLLFAVSILSNLVRGM</sequence>
<protein>
    <recommendedName>
        <fullName evidence="5">YggT family protein</fullName>
    </recommendedName>
</protein>
<feature type="transmembrane region" description="Helical" evidence="2">
    <location>
        <begin position="12"/>
        <end position="31"/>
    </location>
</feature>
<evidence type="ECO:0008006" key="5">
    <source>
        <dbReference type="Google" id="ProtNLM"/>
    </source>
</evidence>
<dbReference type="OrthoDB" id="9814445at2"/>
<dbReference type="Proteomes" id="UP000234881">
    <property type="component" value="Unassembled WGS sequence"/>
</dbReference>
<keyword evidence="4" id="KW-1185">Reference proteome</keyword>
<dbReference type="PANTHER" id="PTHR33219">
    <property type="entry name" value="YLMG HOMOLOG PROTEIN 2, CHLOROPLASTIC"/>
    <property type="match status" value="1"/>
</dbReference>
<proteinExistence type="inferred from homology"/>
<name>A0A2N5XP46_9HYPH</name>
<comment type="similarity">
    <text evidence="1">Belongs to the YggT family.</text>
</comment>
<dbReference type="EMBL" id="PKUQ01000031">
    <property type="protein sequence ID" value="PLW76299.1"/>
    <property type="molecule type" value="Genomic_DNA"/>
</dbReference>
<keyword evidence="2" id="KW-0472">Membrane</keyword>
<keyword evidence="2" id="KW-1133">Transmembrane helix</keyword>
<evidence type="ECO:0000256" key="1">
    <source>
        <dbReference type="ARBA" id="ARBA00010894"/>
    </source>
</evidence>
<reference evidence="3 4" key="1">
    <citation type="submission" date="2018-01" db="EMBL/GenBank/DDBJ databases">
        <title>The draft genome sequence of Cohaesibacter sp. H1304.</title>
        <authorList>
            <person name="Wang N.-N."/>
            <person name="Du Z.-J."/>
        </authorList>
    </citation>
    <scope>NUCLEOTIDE SEQUENCE [LARGE SCALE GENOMIC DNA]</scope>
    <source>
        <strain evidence="3 4">H1304</strain>
    </source>
</reference>
<dbReference type="InterPro" id="IPR003425">
    <property type="entry name" value="CCB3/YggT"/>
</dbReference>
<evidence type="ECO:0000313" key="3">
    <source>
        <dbReference type="EMBL" id="PLW76299.1"/>
    </source>
</evidence>
<dbReference type="GO" id="GO:0016020">
    <property type="term" value="C:membrane"/>
    <property type="evidence" value="ECO:0007669"/>
    <property type="project" value="InterPro"/>
</dbReference>
<accession>A0A2N5XP46</accession>